<evidence type="ECO:0000313" key="9">
    <source>
        <dbReference type="Proteomes" id="UP000007013"/>
    </source>
</evidence>
<dbReference type="HOGENOM" id="CLU_070764_4_1_0"/>
<dbReference type="GO" id="GO:0016491">
    <property type="term" value="F:oxidoreductase activity"/>
    <property type="evidence" value="ECO:0007669"/>
    <property type="project" value="UniProtKB-KW"/>
</dbReference>
<dbReference type="EMBL" id="CP001032">
    <property type="protein sequence ID" value="ACB77084.1"/>
    <property type="molecule type" value="Genomic_DNA"/>
</dbReference>
<feature type="domain" description="Nitroreductase" evidence="7">
    <location>
        <begin position="14"/>
        <end position="192"/>
    </location>
</feature>
<proteinExistence type="inferred from homology"/>
<dbReference type="InterPro" id="IPR033878">
    <property type="entry name" value="NfsB-like"/>
</dbReference>
<keyword evidence="6" id="KW-0560">Oxidoreductase</keyword>
<evidence type="ECO:0000256" key="5">
    <source>
        <dbReference type="ARBA" id="ARBA00022857"/>
    </source>
</evidence>
<evidence type="ECO:0000256" key="4">
    <source>
        <dbReference type="ARBA" id="ARBA00022643"/>
    </source>
</evidence>
<evidence type="ECO:0000256" key="2">
    <source>
        <dbReference type="ARBA" id="ARBA00007118"/>
    </source>
</evidence>
<dbReference type="Proteomes" id="UP000007013">
    <property type="component" value="Chromosome"/>
</dbReference>
<dbReference type="InterPro" id="IPR029479">
    <property type="entry name" value="Nitroreductase"/>
</dbReference>
<evidence type="ECO:0000259" key="7">
    <source>
        <dbReference type="Pfam" id="PF00881"/>
    </source>
</evidence>
<dbReference type="PANTHER" id="PTHR43673:SF2">
    <property type="entry name" value="NITROREDUCTASE"/>
    <property type="match status" value="1"/>
</dbReference>
<accession>B1ZYI6</accession>
<dbReference type="PANTHER" id="PTHR43673">
    <property type="entry name" value="NAD(P)H NITROREDUCTASE YDGI-RELATED"/>
    <property type="match status" value="1"/>
</dbReference>
<dbReference type="Pfam" id="PF00881">
    <property type="entry name" value="Nitroreductase"/>
    <property type="match status" value="1"/>
</dbReference>
<keyword evidence="5" id="KW-0521">NADP</keyword>
<dbReference type="OrthoDB" id="9809288at2"/>
<dbReference type="SUPFAM" id="SSF55469">
    <property type="entry name" value="FMN-dependent nitroreductase-like"/>
    <property type="match status" value="1"/>
</dbReference>
<dbReference type="InterPro" id="IPR000415">
    <property type="entry name" value="Nitroreductase-like"/>
</dbReference>
<dbReference type="KEGG" id="ote:Oter_3809"/>
<dbReference type="RefSeq" id="WP_012376613.1">
    <property type="nucleotide sequence ID" value="NC_010571.1"/>
</dbReference>
<gene>
    <name evidence="8" type="ordered locus">Oter_3809</name>
</gene>
<protein>
    <submittedName>
        <fullName evidence="8">Nitroreductase</fullName>
    </submittedName>
</protein>
<evidence type="ECO:0000256" key="1">
    <source>
        <dbReference type="ARBA" id="ARBA00001917"/>
    </source>
</evidence>
<name>B1ZYI6_OPITP</name>
<dbReference type="STRING" id="452637.Oter_3809"/>
<evidence type="ECO:0000256" key="6">
    <source>
        <dbReference type="ARBA" id="ARBA00023002"/>
    </source>
</evidence>
<organism evidence="8 9">
    <name type="scientific">Opitutus terrae (strain DSM 11246 / JCM 15787 / PB90-1)</name>
    <dbReference type="NCBI Taxonomy" id="452637"/>
    <lineage>
        <taxon>Bacteria</taxon>
        <taxon>Pseudomonadati</taxon>
        <taxon>Verrucomicrobiota</taxon>
        <taxon>Opitutia</taxon>
        <taxon>Opitutales</taxon>
        <taxon>Opitutaceae</taxon>
        <taxon>Opitutus</taxon>
    </lineage>
</organism>
<dbReference type="CDD" id="cd02149">
    <property type="entry name" value="NfsB-like"/>
    <property type="match status" value="1"/>
</dbReference>
<comment type="similarity">
    <text evidence="2">Belongs to the nitroreductase family.</text>
</comment>
<keyword evidence="4" id="KW-0288">FMN</keyword>
<evidence type="ECO:0000256" key="3">
    <source>
        <dbReference type="ARBA" id="ARBA00022630"/>
    </source>
</evidence>
<keyword evidence="3" id="KW-0285">Flavoprotein</keyword>
<dbReference type="Gene3D" id="3.40.109.10">
    <property type="entry name" value="NADH Oxidase"/>
    <property type="match status" value="1"/>
</dbReference>
<evidence type="ECO:0000313" key="8">
    <source>
        <dbReference type="EMBL" id="ACB77084.1"/>
    </source>
</evidence>
<dbReference type="AlphaFoldDB" id="B1ZYI6"/>
<comment type="cofactor">
    <cofactor evidence="1">
        <name>FMN</name>
        <dbReference type="ChEBI" id="CHEBI:58210"/>
    </cofactor>
</comment>
<keyword evidence="9" id="KW-1185">Reference proteome</keyword>
<dbReference type="eggNOG" id="COG0778">
    <property type="taxonomic scope" value="Bacteria"/>
</dbReference>
<sequence length="216" mass="24117">MTPITPETLTAALQWRYAVKKFDPTRKIPAETWSALEGALVLSPSSIGLQPWRFFVVTDPTLRAQLRPAAWDQSQVTECSHFVVFAVRKNLGAEHVDRHVARMAEVRGTTTEALSRFGQMALRNLDQARAEGRLDMWQTHQIYIALGSFVTAAAVLGVDTCAMEGFEPAKFDEILGLAGTDYSSVVACAAGYRDPNDKYAHTKKVRFKREDVIEER</sequence>
<reference evidence="8 9" key="1">
    <citation type="journal article" date="2011" name="J. Bacteriol.">
        <title>Genome sequence of the verrucomicrobium Opitutus terrae PB90-1, an abundant inhabitant of rice paddy soil ecosystems.</title>
        <authorList>
            <person name="van Passel M.W."/>
            <person name="Kant R."/>
            <person name="Palva A."/>
            <person name="Copeland A."/>
            <person name="Lucas S."/>
            <person name="Lapidus A."/>
            <person name="Glavina del Rio T."/>
            <person name="Pitluck S."/>
            <person name="Goltsman E."/>
            <person name="Clum A."/>
            <person name="Sun H."/>
            <person name="Schmutz J."/>
            <person name="Larimer F.W."/>
            <person name="Land M.L."/>
            <person name="Hauser L."/>
            <person name="Kyrpides N."/>
            <person name="Mikhailova N."/>
            <person name="Richardson P.P."/>
            <person name="Janssen P.H."/>
            <person name="de Vos W.M."/>
            <person name="Smidt H."/>
        </authorList>
    </citation>
    <scope>NUCLEOTIDE SEQUENCE [LARGE SCALE GENOMIC DNA]</scope>
    <source>
        <strain evidence="9">DSM 11246 / JCM 15787 / PB90-1</strain>
    </source>
</reference>